<dbReference type="AlphaFoldDB" id="A0A2H5Y5U9"/>
<dbReference type="GO" id="GO:0000976">
    <property type="term" value="F:transcription cis-regulatory region binding"/>
    <property type="evidence" value="ECO:0007669"/>
    <property type="project" value="TreeGrafter"/>
</dbReference>
<keyword evidence="1" id="KW-0597">Phosphoprotein</keyword>
<dbReference type="GO" id="GO:0005829">
    <property type="term" value="C:cytosol"/>
    <property type="evidence" value="ECO:0007669"/>
    <property type="project" value="TreeGrafter"/>
</dbReference>
<evidence type="ECO:0000259" key="7">
    <source>
        <dbReference type="PROSITE" id="PS51755"/>
    </source>
</evidence>
<dbReference type="InterPro" id="IPR016032">
    <property type="entry name" value="Sig_transdc_resp-reg_C-effctor"/>
</dbReference>
<keyword evidence="2" id="KW-0902">Two-component regulatory system</keyword>
<dbReference type="InterPro" id="IPR036388">
    <property type="entry name" value="WH-like_DNA-bd_sf"/>
</dbReference>
<dbReference type="InterPro" id="IPR039420">
    <property type="entry name" value="WalR-like"/>
</dbReference>
<evidence type="ECO:0000313" key="8">
    <source>
        <dbReference type="EMBL" id="GBD08688.1"/>
    </source>
</evidence>
<gene>
    <name evidence="8" type="primary">mtrA</name>
    <name evidence="8" type="ORF">HRbin22_00929</name>
</gene>
<dbReference type="Pfam" id="PF00486">
    <property type="entry name" value="Trans_reg_C"/>
    <property type="match status" value="1"/>
</dbReference>
<accession>A0A2H5Y5U9</accession>
<dbReference type="InterPro" id="IPR011006">
    <property type="entry name" value="CheY-like_superfamily"/>
</dbReference>
<evidence type="ECO:0000256" key="3">
    <source>
        <dbReference type="ARBA" id="ARBA00023015"/>
    </source>
</evidence>
<dbReference type="PANTHER" id="PTHR48111">
    <property type="entry name" value="REGULATOR OF RPOS"/>
    <property type="match status" value="1"/>
</dbReference>
<evidence type="ECO:0000256" key="1">
    <source>
        <dbReference type="ARBA" id="ARBA00022553"/>
    </source>
</evidence>
<dbReference type="SUPFAM" id="SSF52172">
    <property type="entry name" value="CheY-like"/>
    <property type="match status" value="1"/>
</dbReference>
<dbReference type="Gene3D" id="1.10.10.10">
    <property type="entry name" value="Winged helix-like DNA-binding domain superfamily/Winged helix DNA-binding domain"/>
    <property type="match status" value="1"/>
</dbReference>
<keyword evidence="5" id="KW-0804">Transcription</keyword>
<evidence type="ECO:0000256" key="4">
    <source>
        <dbReference type="ARBA" id="ARBA00023125"/>
    </source>
</evidence>
<dbReference type="GO" id="GO:0006355">
    <property type="term" value="P:regulation of DNA-templated transcription"/>
    <property type="evidence" value="ECO:0007669"/>
    <property type="project" value="InterPro"/>
</dbReference>
<sequence>MSRLGNGTDRLRVLIIHPNLETGERLVRSAIQAGHAAHYAPDLRGVLALITRAIPDIIVADRGWLERNGRGLFSALRGCSPLPLICPVESVDRDPVWDRLARAVQAFQTWTGGEVMRVGSLVIDHGRKQVIWRGQPVQLPPLQFKILTVLARRAGQVVSHADLVREVWGIEADDPEARELLKVHIRQIRKRLGLDPERGEVLVSVRGFGYMLTSPEEEG</sequence>
<proteinExistence type="predicted"/>
<keyword evidence="3" id="KW-0805">Transcription regulation</keyword>
<dbReference type="GO" id="GO:0032993">
    <property type="term" value="C:protein-DNA complex"/>
    <property type="evidence" value="ECO:0007669"/>
    <property type="project" value="TreeGrafter"/>
</dbReference>
<keyword evidence="4 6" id="KW-0238">DNA-binding</keyword>
<dbReference type="SUPFAM" id="SSF46894">
    <property type="entry name" value="C-terminal effector domain of the bipartite response regulators"/>
    <property type="match status" value="1"/>
</dbReference>
<organism evidence="8 9">
    <name type="scientific">Candidatus Thermoflexus japonica</name>
    <dbReference type="NCBI Taxonomy" id="2035417"/>
    <lineage>
        <taxon>Bacteria</taxon>
        <taxon>Bacillati</taxon>
        <taxon>Chloroflexota</taxon>
        <taxon>Thermoflexia</taxon>
        <taxon>Thermoflexales</taxon>
        <taxon>Thermoflexaceae</taxon>
        <taxon>Thermoflexus</taxon>
    </lineage>
</organism>
<dbReference type="InterPro" id="IPR001867">
    <property type="entry name" value="OmpR/PhoB-type_DNA-bd"/>
</dbReference>
<name>A0A2H5Y5U9_9CHLR</name>
<feature type="domain" description="OmpR/PhoB-type" evidence="7">
    <location>
        <begin position="113"/>
        <end position="214"/>
    </location>
</feature>
<evidence type="ECO:0000256" key="5">
    <source>
        <dbReference type="ARBA" id="ARBA00023163"/>
    </source>
</evidence>
<dbReference type="CDD" id="cd00383">
    <property type="entry name" value="trans_reg_C"/>
    <property type="match status" value="1"/>
</dbReference>
<dbReference type="EMBL" id="BEHY01000015">
    <property type="protein sequence ID" value="GBD08688.1"/>
    <property type="molecule type" value="Genomic_DNA"/>
</dbReference>
<dbReference type="SMART" id="SM00862">
    <property type="entry name" value="Trans_reg_C"/>
    <property type="match status" value="1"/>
</dbReference>
<dbReference type="PANTHER" id="PTHR48111:SF1">
    <property type="entry name" value="TWO-COMPONENT RESPONSE REGULATOR ORR33"/>
    <property type="match status" value="1"/>
</dbReference>
<dbReference type="GO" id="GO:0000156">
    <property type="term" value="F:phosphorelay response regulator activity"/>
    <property type="evidence" value="ECO:0007669"/>
    <property type="project" value="TreeGrafter"/>
</dbReference>
<protein>
    <submittedName>
        <fullName evidence="8">DNA-binding response regulator MtrA</fullName>
    </submittedName>
</protein>
<reference evidence="9" key="1">
    <citation type="submission" date="2017-09" db="EMBL/GenBank/DDBJ databases">
        <title>Metaegenomics of thermophilic ammonia-oxidizing enrichment culture.</title>
        <authorList>
            <person name="Kato S."/>
            <person name="Suzuki K."/>
        </authorList>
    </citation>
    <scope>NUCLEOTIDE SEQUENCE [LARGE SCALE GENOMIC DNA]</scope>
</reference>
<comment type="caution">
    <text evidence="8">The sequence shown here is derived from an EMBL/GenBank/DDBJ whole genome shotgun (WGS) entry which is preliminary data.</text>
</comment>
<dbReference type="PROSITE" id="PS51755">
    <property type="entry name" value="OMPR_PHOB"/>
    <property type="match status" value="1"/>
</dbReference>
<evidence type="ECO:0000256" key="6">
    <source>
        <dbReference type="PROSITE-ProRule" id="PRU01091"/>
    </source>
</evidence>
<feature type="DNA-binding region" description="OmpR/PhoB-type" evidence="6">
    <location>
        <begin position="113"/>
        <end position="214"/>
    </location>
</feature>
<evidence type="ECO:0000256" key="2">
    <source>
        <dbReference type="ARBA" id="ARBA00023012"/>
    </source>
</evidence>
<dbReference type="Proteomes" id="UP000236642">
    <property type="component" value="Unassembled WGS sequence"/>
</dbReference>
<evidence type="ECO:0000313" key="9">
    <source>
        <dbReference type="Proteomes" id="UP000236642"/>
    </source>
</evidence>